<sequence>MHFSQTSLLRLNTSQIKPAFADPSVIPFHVCGQRAPWDWFRSWQRLARGKKKTHTRTGIMTFEDLTSARAAGPEPAETAVRLRRPSAKMFKISYSAQLGRSFDKADHVQYRSRHELRGALPVNLRADPTVAFILVNFVDLAFAVAAVVARSFWWPSRIPTVIAAAVVTPVPEVAHLEQQGTRTPCAGSSSCSPPCAASPAARSGGTTTLSRLQSDRAHVTATSVGLVADAFPVAVRMLHFRYSPRRRHTLAADGRLKVRNVTITNSQHRALYDLKRLAEREAVCNTTGFCRKFVMILG</sequence>
<dbReference type="EMBL" id="BGZK01000058">
    <property type="protein sequence ID" value="GBP13609.1"/>
    <property type="molecule type" value="Genomic_DNA"/>
</dbReference>
<keyword evidence="2" id="KW-1185">Reference proteome</keyword>
<accession>A0A4C1TGH5</accession>
<comment type="caution">
    <text evidence="1">The sequence shown here is derived from an EMBL/GenBank/DDBJ whole genome shotgun (WGS) entry which is preliminary data.</text>
</comment>
<protein>
    <submittedName>
        <fullName evidence="1">Uncharacterized protein</fullName>
    </submittedName>
</protein>
<name>A0A4C1TGH5_EUMVA</name>
<reference evidence="1 2" key="1">
    <citation type="journal article" date="2019" name="Commun. Biol.">
        <title>The bagworm genome reveals a unique fibroin gene that provides high tensile strength.</title>
        <authorList>
            <person name="Kono N."/>
            <person name="Nakamura H."/>
            <person name="Ohtoshi R."/>
            <person name="Tomita M."/>
            <person name="Numata K."/>
            <person name="Arakawa K."/>
        </authorList>
    </citation>
    <scope>NUCLEOTIDE SEQUENCE [LARGE SCALE GENOMIC DNA]</scope>
</reference>
<proteinExistence type="predicted"/>
<dbReference type="AlphaFoldDB" id="A0A4C1TGH5"/>
<dbReference type="Proteomes" id="UP000299102">
    <property type="component" value="Unassembled WGS sequence"/>
</dbReference>
<gene>
    <name evidence="1" type="ORF">EVAR_6947_1</name>
</gene>
<evidence type="ECO:0000313" key="1">
    <source>
        <dbReference type="EMBL" id="GBP13609.1"/>
    </source>
</evidence>
<organism evidence="1 2">
    <name type="scientific">Eumeta variegata</name>
    <name type="common">Bagworm moth</name>
    <name type="synonym">Eumeta japonica</name>
    <dbReference type="NCBI Taxonomy" id="151549"/>
    <lineage>
        <taxon>Eukaryota</taxon>
        <taxon>Metazoa</taxon>
        <taxon>Ecdysozoa</taxon>
        <taxon>Arthropoda</taxon>
        <taxon>Hexapoda</taxon>
        <taxon>Insecta</taxon>
        <taxon>Pterygota</taxon>
        <taxon>Neoptera</taxon>
        <taxon>Endopterygota</taxon>
        <taxon>Lepidoptera</taxon>
        <taxon>Glossata</taxon>
        <taxon>Ditrysia</taxon>
        <taxon>Tineoidea</taxon>
        <taxon>Psychidae</taxon>
        <taxon>Oiketicinae</taxon>
        <taxon>Eumeta</taxon>
    </lineage>
</organism>
<evidence type="ECO:0000313" key="2">
    <source>
        <dbReference type="Proteomes" id="UP000299102"/>
    </source>
</evidence>